<dbReference type="CDD" id="cd02440">
    <property type="entry name" value="AdoMet_MTases"/>
    <property type="match status" value="1"/>
</dbReference>
<dbReference type="PROSITE" id="PS51608">
    <property type="entry name" value="SAM_MT_UBIE"/>
    <property type="match status" value="1"/>
</dbReference>
<evidence type="ECO:0000256" key="3">
    <source>
        <dbReference type="ARBA" id="ARBA00022679"/>
    </source>
</evidence>
<keyword evidence="2 5" id="KW-0489">Methyltransferase</keyword>
<comment type="caution">
    <text evidence="5">Lacks conserved residue(s) required for the propagation of feature annotation.</text>
</comment>
<dbReference type="GO" id="GO:0009234">
    <property type="term" value="P:menaquinone biosynthetic process"/>
    <property type="evidence" value="ECO:0007669"/>
    <property type="project" value="UniProtKB-UniRule"/>
</dbReference>
<accession>A0A5C5VY29</accession>
<dbReference type="RefSeq" id="WP_146574425.1">
    <property type="nucleotide sequence ID" value="NZ_SJPH01000004.1"/>
</dbReference>
<comment type="caution">
    <text evidence="6">The sequence shown here is derived from an EMBL/GenBank/DDBJ whole genome shotgun (WGS) entry which is preliminary data.</text>
</comment>
<dbReference type="NCBIfam" id="NF001244">
    <property type="entry name" value="PRK00216.1-5"/>
    <property type="match status" value="1"/>
</dbReference>
<keyword evidence="7" id="KW-1185">Reference proteome</keyword>
<evidence type="ECO:0000256" key="2">
    <source>
        <dbReference type="ARBA" id="ARBA00022603"/>
    </source>
</evidence>
<dbReference type="AlphaFoldDB" id="A0A5C5VY29"/>
<dbReference type="EC" id="2.1.1.163" evidence="5"/>
<feature type="binding site" evidence="5">
    <location>
        <position position="97"/>
    </location>
    <ligand>
        <name>S-adenosyl-L-methionine</name>
        <dbReference type="ChEBI" id="CHEBI:59789"/>
    </ligand>
</feature>
<evidence type="ECO:0000313" key="7">
    <source>
        <dbReference type="Proteomes" id="UP000318995"/>
    </source>
</evidence>
<dbReference type="OrthoDB" id="9808140at2"/>
<sequence>MPEAVASSSPTPVVDKSGERVRRMFGEIAPRYDLLNHLLSGNVDRYWRWRATQIADAQTRKGALAGQPLLDLCTGTGDLALAYDRSVRGKLRITAADFCPEMLAIGEKKGRKAGANDHIEWVVADANALPFADNTYQLVTAAFGLRNVSDTDAGLREMTRVCLPGGKVAVLEFTTPRWQPMKGIYSWYFRNILPRIGQAVMRNNSAAYEYLPESVKAFDEYEQLTARMESAGLKSVQYHPLTFGIATLYIGQK</sequence>
<dbReference type="GO" id="GO:0043770">
    <property type="term" value="F:demethylmenaquinone methyltransferase activity"/>
    <property type="evidence" value="ECO:0007669"/>
    <property type="project" value="UniProtKB-UniRule"/>
</dbReference>
<keyword evidence="3 5" id="KW-0808">Transferase</keyword>
<feature type="binding site" evidence="5">
    <location>
        <position position="76"/>
    </location>
    <ligand>
        <name>S-adenosyl-L-methionine</name>
        <dbReference type="ChEBI" id="CHEBI:59789"/>
    </ligand>
</feature>
<name>A0A5C5VY29_9BACT</name>
<dbReference type="EMBL" id="SJPH01000004">
    <property type="protein sequence ID" value="TWT43370.1"/>
    <property type="molecule type" value="Genomic_DNA"/>
</dbReference>
<dbReference type="InterPro" id="IPR004033">
    <property type="entry name" value="UbiE/COQ5_MeTrFase"/>
</dbReference>
<evidence type="ECO:0000256" key="1">
    <source>
        <dbReference type="ARBA" id="ARBA00022428"/>
    </source>
</evidence>
<keyword evidence="4 5" id="KW-0949">S-adenosyl-L-methionine</keyword>
<feature type="binding site" evidence="5">
    <location>
        <begin position="125"/>
        <end position="126"/>
    </location>
    <ligand>
        <name>S-adenosyl-L-methionine</name>
        <dbReference type="ChEBI" id="CHEBI:59789"/>
    </ligand>
</feature>
<protein>
    <recommendedName>
        <fullName evidence="5">Demethylmenaquinone methyltransferase</fullName>
        <ecNumber evidence="5">2.1.1.163</ecNumber>
    </recommendedName>
</protein>
<comment type="pathway">
    <text evidence="5">Quinol/quinone metabolism; menaquinone biosynthesis; menaquinol from 1,4-dihydroxy-2-naphthoate: step 2/2.</text>
</comment>
<comment type="similarity">
    <text evidence="5">Belongs to the class I-like SAM-binding methyltransferase superfamily. MenG/UbiE family.</text>
</comment>
<dbReference type="InterPro" id="IPR029063">
    <property type="entry name" value="SAM-dependent_MTases_sf"/>
</dbReference>
<dbReference type="PANTHER" id="PTHR43591:SF24">
    <property type="entry name" value="2-METHOXY-6-POLYPRENYL-1,4-BENZOQUINOL METHYLASE, MITOCHONDRIAL"/>
    <property type="match status" value="1"/>
</dbReference>
<keyword evidence="1 5" id="KW-0474">Menaquinone biosynthesis</keyword>
<proteinExistence type="inferred from homology"/>
<evidence type="ECO:0000313" key="6">
    <source>
        <dbReference type="EMBL" id="TWT43370.1"/>
    </source>
</evidence>
<dbReference type="SUPFAM" id="SSF53335">
    <property type="entry name" value="S-adenosyl-L-methionine-dependent methyltransferases"/>
    <property type="match status" value="1"/>
</dbReference>
<comment type="function">
    <text evidence="5">Methyltransferase required for the conversion of demethylmenaquinol (DMKH2) to menaquinol (MKH2).</text>
</comment>
<dbReference type="PROSITE" id="PS01183">
    <property type="entry name" value="UBIE_1"/>
    <property type="match status" value="1"/>
</dbReference>
<dbReference type="UniPathway" id="UPA00079">
    <property type="reaction ID" value="UER00169"/>
</dbReference>
<evidence type="ECO:0000256" key="4">
    <source>
        <dbReference type="ARBA" id="ARBA00022691"/>
    </source>
</evidence>
<evidence type="ECO:0000256" key="5">
    <source>
        <dbReference type="HAMAP-Rule" id="MF_01813"/>
    </source>
</evidence>
<dbReference type="Proteomes" id="UP000318995">
    <property type="component" value="Unassembled WGS sequence"/>
</dbReference>
<organism evidence="6 7">
    <name type="scientific">Botrimarina hoheduenensis</name>
    <dbReference type="NCBI Taxonomy" id="2528000"/>
    <lineage>
        <taxon>Bacteria</taxon>
        <taxon>Pseudomonadati</taxon>
        <taxon>Planctomycetota</taxon>
        <taxon>Planctomycetia</taxon>
        <taxon>Pirellulales</taxon>
        <taxon>Lacipirellulaceae</taxon>
        <taxon>Botrimarina</taxon>
    </lineage>
</organism>
<gene>
    <name evidence="6" type="primary">ubiE_1</name>
    <name evidence="5" type="synonym">menG</name>
    <name evidence="6" type="ORF">Pla111_23210</name>
</gene>
<comment type="catalytic activity">
    <reaction evidence="5">
        <text>a 2-demethylmenaquinol + S-adenosyl-L-methionine = a menaquinol + S-adenosyl-L-homocysteine + H(+)</text>
        <dbReference type="Rhea" id="RHEA:42640"/>
        <dbReference type="Rhea" id="RHEA-COMP:9539"/>
        <dbReference type="Rhea" id="RHEA-COMP:9563"/>
        <dbReference type="ChEBI" id="CHEBI:15378"/>
        <dbReference type="ChEBI" id="CHEBI:18151"/>
        <dbReference type="ChEBI" id="CHEBI:55437"/>
        <dbReference type="ChEBI" id="CHEBI:57856"/>
        <dbReference type="ChEBI" id="CHEBI:59789"/>
        <dbReference type="EC" id="2.1.1.163"/>
    </reaction>
</comment>
<dbReference type="InterPro" id="IPR023576">
    <property type="entry name" value="UbiE/COQ5_MeTrFase_CS"/>
</dbReference>
<dbReference type="PANTHER" id="PTHR43591">
    <property type="entry name" value="METHYLTRANSFERASE"/>
    <property type="match status" value="1"/>
</dbReference>
<reference evidence="6 7" key="1">
    <citation type="submission" date="2019-02" db="EMBL/GenBank/DDBJ databases">
        <title>Deep-cultivation of Planctomycetes and their phenomic and genomic characterization uncovers novel biology.</title>
        <authorList>
            <person name="Wiegand S."/>
            <person name="Jogler M."/>
            <person name="Boedeker C."/>
            <person name="Pinto D."/>
            <person name="Vollmers J."/>
            <person name="Rivas-Marin E."/>
            <person name="Kohn T."/>
            <person name="Peeters S.H."/>
            <person name="Heuer A."/>
            <person name="Rast P."/>
            <person name="Oberbeckmann S."/>
            <person name="Bunk B."/>
            <person name="Jeske O."/>
            <person name="Meyerdierks A."/>
            <person name="Storesund J.E."/>
            <person name="Kallscheuer N."/>
            <person name="Luecker S."/>
            <person name="Lage O.M."/>
            <person name="Pohl T."/>
            <person name="Merkel B.J."/>
            <person name="Hornburger P."/>
            <person name="Mueller R.-W."/>
            <person name="Bruemmer F."/>
            <person name="Labrenz M."/>
            <person name="Spormann A.M."/>
            <person name="Op Den Camp H."/>
            <person name="Overmann J."/>
            <person name="Amann R."/>
            <person name="Jetten M.S.M."/>
            <person name="Mascher T."/>
            <person name="Medema M.H."/>
            <person name="Devos D.P."/>
            <person name="Kaster A.-K."/>
            <person name="Ovreas L."/>
            <person name="Rohde M."/>
            <person name="Galperin M.Y."/>
            <person name="Jogler C."/>
        </authorList>
    </citation>
    <scope>NUCLEOTIDE SEQUENCE [LARGE SCALE GENOMIC DNA]</scope>
    <source>
        <strain evidence="6 7">Pla111</strain>
    </source>
</reference>
<dbReference type="GO" id="GO:0032259">
    <property type="term" value="P:methylation"/>
    <property type="evidence" value="ECO:0007669"/>
    <property type="project" value="UniProtKB-KW"/>
</dbReference>
<dbReference type="Gene3D" id="3.40.50.150">
    <property type="entry name" value="Vaccinia Virus protein VP39"/>
    <property type="match status" value="1"/>
</dbReference>
<dbReference type="Pfam" id="PF01209">
    <property type="entry name" value="Ubie_methyltran"/>
    <property type="match status" value="1"/>
</dbReference>
<dbReference type="HAMAP" id="MF_01813">
    <property type="entry name" value="MenG_UbiE_methyltr"/>
    <property type="match status" value="1"/>
</dbReference>
<dbReference type="NCBIfam" id="TIGR01934">
    <property type="entry name" value="MenG_MenH_UbiE"/>
    <property type="match status" value="1"/>
</dbReference>